<keyword evidence="3" id="KW-1185">Reference proteome</keyword>
<gene>
    <name evidence="2" type="ORF">BDV33DRAFT_227272</name>
</gene>
<evidence type="ECO:0000259" key="1">
    <source>
        <dbReference type="Pfam" id="PF06985"/>
    </source>
</evidence>
<sequence length="686" mass="78428">MRGALSRLPAVYYRDFPGLGHLPICKQLIKPSYVNWNRREYQGEPGNFDYELRKGKFDGGETIQVTADNCSWYKANGLVPLNRVSRIISNANLEMLRGWLETCLENHNTCSMRSSGNTGDTTYNGEPGKAILPTRLIDVGCPEDSELCPRLVQTGGMTGTYIALSHRWGNQELTLKTLSSNVQALQRSLPVDSLPRTYRQAIEVTRQLNVRYLWIDSLCIVQDDSEDWKRESQKMADVFERCICVIAATDSVDSQGQDHGIFLPRNDPLAVDICIPLDRTPLRALSTRVFKKEKPTFVWKYRWPVTNHLRNEQMSTLKPKNSAICLRPRIHSLSVRVRRTAWYNRGWVLQERLLPSRIIYFTKDKMYWSCFTTTEEEENSDPRLPQRQCIFQSKDQGMEYISDHWQSILSDYIGCSVTFDRDRLMAIDGITRRFEQYYSIEIHAGILDDRTGRSLLWFVREPSAKEHSGFHAPSWSWASLTASVSFSLAQPLLTEQRCLVRDLRYETTNSCPMNNPGGACWDTCLSGQVSFTGLLGKLTRSPTLLKNVKFEGFQGEAINNNDIMSRLLGSAIFSCSSLQSYDDEWNEIPTQRNLFVPEHTELLTDDGLILGFLIPDHARSPPTNETIFCAAVQQWEGKEARLNCEIDFIGLENVENDSGVYRRVGRGRIICNAWLSTCKKRTIKII</sequence>
<proteinExistence type="predicted"/>
<dbReference type="Pfam" id="PF06985">
    <property type="entry name" value="HET"/>
    <property type="match status" value="1"/>
</dbReference>
<evidence type="ECO:0000313" key="3">
    <source>
        <dbReference type="Proteomes" id="UP000326799"/>
    </source>
</evidence>
<name>A0A5N6EEC9_9EURO</name>
<dbReference type="Proteomes" id="UP000326799">
    <property type="component" value="Unassembled WGS sequence"/>
</dbReference>
<feature type="domain" description="Heterokaryon incompatibility" evidence="1">
    <location>
        <begin position="161"/>
        <end position="351"/>
    </location>
</feature>
<reference evidence="2 3" key="1">
    <citation type="submission" date="2019-04" db="EMBL/GenBank/DDBJ databases">
        <title>Fungal friends and foes A comparative genomics study of 23 Aspergillus species from section Flavi.</title>
        <authorList>
            <consortium name="DOE Joint Genome Institute"/>
            <person name="Kjaerbolling I."/>
            <person name="Vesth T.C."/>
            <person name="Frisvad J.C."/>
            <person name="Nybo J.L."/>
            <person name="Theobald S."/>
            <person name="Kildgaard S."/>
            <person name="Petersen T.I."/>
            <person name="Kuo A."/>
            <person name="Sato A."/>
            <person name="Lyhne E.K."/>
            <person name="Kogle M.E."/>
            <person name="Wiebenga A."/>
            <person name="Kun R.S."/>
            <person name="Lubbers R.J."/>
            <person name="Makela M.R."/>
            <person name="Barry K."/>
            <person name="Chovatia M."/>
            <person name="Clum A."/>
            <person name="Daum C."/>
            <person name="Haridas S."/>
            <person name="He G."/>
            <person name="LaButti K."/>
            <person name="Lipzen A."/>
            <person name="Mondo S."/>
            <person name="Pangilinan J."/>
            <person name="Riley R."/>
            <person name="Salamov A."/>
            <person name="Simmons B.A."/>
            <person name="Magnuson J.K."/>
            <person name="Henrissat B."/>
            <person name="Mortensen U.H."/>
            <person name="Larsen T.O."/>
            <person name="De vries R.P."/>
            <person name="Grigoriev I.V."/>
            <person name="Machida M."/>
            <person name="Baker S.E."/>
            <person name="Andersen M.R."/>
        </authorList>
    </citation>
    <scope>NUCLEOTIDE SEQUENCE [LARGE SCALE GENOMIC DNA]</scope>
    <source>
        <strain evidence="2 3">CBS 126849</strain>
    </source>
</reference>
<dbReference type="PANTHER" id="PTHR33112:SF10">
    <property type="entry name" value="TOL"/>
    <property type="match status" value="1"/>
</dbReference>
<organism evidence="2 3">
    <name type="scientific">Aspergillus novoparasiticus</name>
    <dbReference type="NCBI Taxonomy" id="986946"/>
    <lineage>
        <taxon>Eukaryota</taxon>
        <taxon>Fungi</taxon>
        <taxon>Dikarya</taxon>
        <taxon>Ascomycota</taxon>
        <taxon>Pezizomycotina</taxon>
        <taxon>Eurotiomycetes</taxon>
        <taxon>Eurotiomycetidae</taxon>
        <taxon>Eurotiales</taxon>
        <taxon>Aspergillaceae</taxon>
        <taxon>Aspergillus</taxon>
        <taxon>Aspergillus subgen. Circumdati</taxon>
    </lineage>
</organism>
<dbReference type="PANTHER" id="PTHR33112">
    <property type="entry name" value="DOMAIN PROTEIN, PUTATIVE-RELATED"/>
    <property type="match status" value="1"/>
</dbReference>
<dbReference type="AlphaFoldDB" id="A0A5N6EEC9"/>
<evidence type="ECO:0000313" key="2">
    <source>
        <dbReference type="EMBL" id="KAB8215956.1"/>
    </source>
</evidence>
<accession>A0A5N6EEC9</accession>
<dbReference type="InterPro" id="IPR010730">
    <property type="entry name" value="HET"/>
</dbReference>
<protein>
    <submittedName>
        <fullName evidence="2">Heterokaryon incompatibility protein-domain-containing protein</fullName>
    </submittedName>
</protein>
<dbReference type="EMBL" id="ML733490">
    <property type="protein sequence ID" value="KAB8215956.1"/>
    <property type="molecule type" value="Genomic_DNA"/>
</dbReference>